<evidence type="ECO:0008006" key="7">
    <source>
        <dbReference type="Google" id="ProtNLM"/>
    </source>
</evidence>
<dbReference type="InterPro" id="IPR023614">
    <property type="entry name" value="Porin_dom_sf"/>
</dbReference>
<name>Q7MRW8_WOLSU</name>
<feature type="chain" id="PRO_5004288679" description="Outer membrane porin, OprD family" evidence="4">
    <location>
        <begin position="23"/>
        <end position="394"/>
    </location>
</feature>
<dbReference type="GO" id="GO:0016020">
    <property type="term" value="C:membrane"/>
    <property type="evidence" value="ECO:0007669"/>
    <property type="project" value="InterPro"/>
</dbReference>
<dbReference type="HOGENOM" id="CLU_052660_0_0_7"/>
<dbReference type="Gene3D" id="2.40.160.10">
    <property type="entry name" value="Porin"/>
    <property type="match status" value="1"/>
</dbReference>
<organism evidence="6">
    <name type="scientific">Wolinella succinogenes (strain ATCC 29543 / DSM 1740 / CCUG 13145 / JCM 31913 / LMG 7466 / NCTC 11488 / FDC 602W)</name>
    <name type="common">Vibrio succinogenes</name>
    <dbReference type="NCBI Taxonomy" id="273121"/>
    <lineage>
        <taxon>Bacteria</taxon>
        <taxon>Pseudomonadati</taxon>
        <taxon>Campylobacterota</taxon>
        <taxon>Epsilonproteobacteria</taxon>
        <taxon>Campylobacterales</taxon>
        <taxon>Helicobacteraceae</taxon>
        <taxon>Wolinella</taxon>
    </lineage>
</organism>
<evidence type="ECO:0000256" key="4">
    <source>
        <dbReference type="SAM" id="SignalP"/>
    </source>
</evidence>
<comment type="similarity">
    <text evidence="1">Belongs to the outer membrane porin (Opr) (TC 1.B.25) family.</text>
</comment>
<evidence type="ECO:0000256" key="3">
    <source>
        <dbReference type="ARBA" id="ARBA00022729"/>
    </source>
</evidence>
<keyword evidence="3 4" id="KW-0732">Signal</keyword>
<sequence>MKSAFSLATLSALALSASSALAAESLTDALKGGKFAGELKAYYFTQEKKKNSEDILAAGVMMNYVTDSFYGFKAGGTFQSSATPFADEASKQMFKNDMWAQGAQLSESYLSYTYDQTTLKGGRMFISTPLVAGSGSRLIRESFEGYSITNQNIPDTTLGLLYINKFQARTDKEGHIGKFNKYQDGAYSLYAINKSIPGLTLTAAWARIEKEGSASDLDIFYGEAVYKGKIADFGYDLSGQYWKNRYNSGDESSSSPSLYGLKAGASYSDFSAYAAYSKVSDYELTASGRNEQLVHGVGNGTDTIYTYSLIRSYSYYPNMEAWAFNLDYAFTPSLKAGFLYVDVDDDKTEVSYTGGYISYAFSGSLKGLTLSAQYDNEGKDGDGDSFRFRTIYKF</sequence>
<dbReference type="Proteomes" id="UP000000422">
    <property type="component" value="Chromosome"/>
</dbReference>
<keyword evidence="2" id="KW-0813">Transport</keyword>
<accession>Q7MRW8</accession>
<protein>
    <recommendedName>
        <fullName evidence="7">Outer membrane porin, OprD family</fullName>
    </recommendedName>
</protein>
<evidence type="ECO:0000313" key="5">
    <source>
        <dbReference type="EMBL" id="CAE10086.1"/>
    </source>
</evidence>
<dbReference type="InterPro" id="IPR005318">
    <property type="entry name" value="OM_porin_bac"/>
</dbReference>
<dbReference type="EMBL" id="BX571659">
    <property type="protein sequence ID" value="CAE10086.1"/>
    <property type="molecule type" value="Genomic_DNA"/>
</dbReference>
<dbReference type="STRING" id="273121.WS0983"/>
<evidence type="ECO:0000256" key="1">
    <source>
        <dbReference type="ARBA" id="ARBA00009075"/>
    </source>
</evidence>
<evidence type="ECO:0000256" key="2">
    <source>
        <dbReference type="ARBA" id="ARBA00022448"/>
    </source>
</evidence>
<gene>
    <name evidence="5" type="ordered locus">WS0983</name>
</gene>
<evidence type="ECO:0000313" key="6">
    <source>
        <dbReference type="Proteomes" id="UP000000422"/>
    </source>
</evidence>
<dbReference type="SUPFAM" id="SSF56935">
    <property type="entry name" value="Porins"/>
    <property type="match status" value="1"/>
</dbReference>
<proteinExistence type="inferred from homology"/>
<dbReference type="Pfam" id="PF03573">
    <property type="entry name" value="OprD"/>
    <property type="match status" value="1"/>
</dbReference>
<dbReference type="eggNOG" id="COG4773">
    <property type="taxonomic scope" value="Bacteria"/>
</dbReference>
<dbReference type="KEGG" id="wsu:WS0983"/>
<dbReference type="AlphaFoldDB" id="Q7MRW8"/>
<reference evidence="5 6" key="1">
    <citation type="journal article" date="2003" name="Proc. Natl. Acad. Sci. U.S.A.">
        <title>Complete genome sequence and analysis of Wolinella succinogenes.</title>
        <authorList>
            <person name="Baar C."/>
            <person name="Eppinger M."/>
            <person name="Raddatz G."/>
            <person name="Simon JM."/>
            <person name="Lanz C."/>
            <person name="Klimmek O."/>
            <person name="Nandakumar R."/>
            <person name="Gross R."/>
            <person name="Rosinus A."/>
            <person name="Keller H."/>
            <person name="Jagtap P."/>
            <person name="Linke B."/>
            <person name="Meyer F."/>
            <person name="Lederer H."/>
            <person name="Schuster S.C."/>
        </authorList>
    </citation>
    <scope>NUCLEOTIDE SEQUENCE [LARGE SCALE GENOMIC DNA]</scope>
    <source>
        <strain evidence="6">ATCC 29543 / DSM 1740 / CCUG 13145 / JCM 31913 / LMG 7466 / NCTC 11488 / FDC 602W</strain>
    </source>
</reference>
<keyword evidence="6" id="KW-1185">Reference proteome</keyword>
<feature type="signal peptide" evidence="4">
    <location>
        <begin position="1"/>
        <end position="22"/>
    </location>
</feature>